<dbReference type="SUPFAM" id="SSF56719">
    <property type="entry name" value="Type II DNA topoisomerase"/>
    <property type="match status" value="1"/>
</dbReference>
<reference evidence="1 2" key="1">
    <citation type="journal article" date="2018" name="Mol. Plant">
        <title>The genome of Artemisia annua provides insight into the evolution of Asteraceae family and artemisinin biosynthesis.</title>
        <authorList>
            <person name="Shen Q."/>
            <person name="Zhang L."/>
            <person name="Liao Z."/>
            <person name="Wang S."/>
            <person name="Yan T."/>
            <person name="Shi P."/>
            <person name="Liu M."/>
            <person name="Fu X."/>
            <person name="Pan Q."/>
            <person name="Wang Y."/>
            <person name="Lv Z."/>
            <person name="Lu X."/>
            <person name="Zhang F."/>
            <person name="Jiang W."/>
            <person name="Ma Y."/>
            <person name="Chen M."/>
            <person name="Hao X."/>
            <person name="Li L."/>
            <person name="Tang Y."/>
            <person name="Lv G."/>
            <person name="Zhou Y."/>
            <person name="Sun X."/>
            <person name="Brodelius P.E."/>
            <person name="Rose J.K.C."/>
            <person name="Tang K."/>
        </authorList>
    </citation>
    <scope>NUCLEOTIDE SEQUENCE [LARGE SCALE GENOMIC DNA]</scope>
    <source>
        <strain evidence="2">cv. Huhao1</strain>
        <tissue evidence="1">Leaf</tissue>
    </source>
</reference>
<organism evidence="1 2">
    <name type="scientific">Artemisia annua</name>
    <name type="common">Sweet wormwood</name>
    <dbReference type="NCBI Taxonomy" id="35608"/>
    <lineage>
        <taxon>Eukaryota</taxon>
        <taxon>Viridiplantae</taxon>
        <taxon>Streptophyta</taxon>
        <taxon>Embryophyta</taxon>
        <taxon>Tracheophyta</taxon>
        <taxon>Spermatophyta</taxon>
        <taxon>Magnoliopsida</taxon>
        <taxon>eudicotyledons</taxon>
        <taxon>Gunneridae</taxon>
        <taxon>Pentapetalae</taxon>
        <taxon>asterids</taxon>
        <taxon>campanulids</taxon>
        <taxon>Asterales</taxon>
        <taxon>Asteraceae</taxon>
        <taxon>Asteroideae</taxon>
        <taxon>Anthemideae</taxon>
        <taxon>Artemisiinae</taxon>
        <taxon>Artemisia</taxon>
    </lineage>
</organism>
<protein>
    <submittedName>
        <fullName evidence="1">DNA gyrase B subunit, C-terminal</fullName>
    </submittedName>
</protein>
<dbReference type="InterPro" id="IPR013759">
    <property type="entry name" value="Topo_IIA_B_C"/>
</dbReference>
<comment type="caution">
    <text evidence="1">The sequence shown here is derived from an EMBL/GenBank/DDBJ whole genome shotgun (WGS) entry which is preliminary data.</text>
</comment>
<dbReference type="InterPro" id="IPR013760">
    <property type="entry name" value="Topo_IIA-like_dom_sf"/>
</dbReference>
<dbReference type="GO" id="GO:0006265">
    <property type="term" value="P:DNA topological change"/>
    <property type="evidence" value="ECO:0007669"/>
    <property type="project" value="InterPro"/>
</dbReference>
<evidence type="ECO:0000313" key="2">
    <source>
        <dbReference type="Proteomes" id="UP000245207"/>
    </source>
</evidence>
<dbReference type="STRING" id="35608.A0A2U1QN72"/>
<sequence>MSLDLVGRSSRSRIPEVNGHLDWHGSGWKKNWPKSPVDSIAIVILKGKILNVERKNEDSVYKNEEIQTLMRALGLEVKLSKEVLC</sequence>
<dbReference type="GO" id="GO:0003677">
    <property type="term" value="F:DNA binding"/>
    <property type="evidence" value="ECO:0007669"/>
    <property type="project" value="InterPro"/>
</dbReference>
<proteinExistence type="predicted"/>
<dbReference type="OrthoDB" id="276498at2759"/>
<dbReference type="Gene3D" id="3.40.50.670">
    <property type="match status" value="1"/>
</dbReference>
<dbReference type="EMBL" id="PKPP01000019">
    <property type="protein sequence ID" value="PWA99455.1"/>
    <property type="molecule type" value="Genomic_DNA"/>
</dbReference>
<accession>A0A2U1QN72</accession>
<keyword evidence="2" id="KW-1185">Reference proteome</keyword>
<dbReference type="Proteomes" id="UP000245207">
    <property type="component" value="Unassembled WGS sequence"/>
</dbReference>
<evidence type="ECO:0000313" key="1">
    <source>
        <dbReference type="EMBL" id="PWA99455.1"/>
    </source>
</evidence>
<gene>
    <name evidence="1" type="ORF">CTI12_AA007680</name>
</gene>
<dbReference type="GO" id="GO:0005524">
    <property type="term" value="F:ATP binding"/>
    <property type="evidence" value="ECO:0007669"/>
    <property type="project" value="InterPro"/>
</dbReference>
<dbReference type="GO" id="GO:0003918">
    <property type="term" value="F:DNA topoisomerase type II (double strand cut, ATP-hydrolyzing) activity"/>
    <property type="evidence" value="ECO:0007669"/>
    <property type="project" value="InterPro"/>
</dbReference>
<name>A0A2U1QN72_ARTAN</name>
<dbReference type="AlphaFoldDB" id="A0A2U1QN72"/>